<dbReference type="EMBL" id="JAMQOL010000059">
    <property type="protein sequence ID" value="MCM4083447.1"/>
    <property type="molecule type" value="Genomic_DNA"/>
</dbReference>
<organism evidence="1 2">
    <name type="scientific">Paractinoplanes hotanensis</name>
    <dbReference type="NCBI Taxonomy" id="2906497"/>
    <lineage>
        <taxon>Bacteria</taxon>
        <taxon>Bacillati</taxon>
        <taxon>Actinomycetota</taxon>
        <taxon>Actinomycetes</taxon>
        <taxon>Micromonosporales</taxon>
        <taxon>Micromonosporaceae</taxon>
        <taxon>Paractinoplanes</taxon>
    </lineage>
</organism>
<sequence length="47" mass="5086">MAATRAPRAELHRDCAGPVVGWFGGKPALSEDVEWPLGMTYLATPCR</sequence>
<accession>A0ABT0YD91</accession>
<protein>
    <submittedName>
        <fullName evidence="1">Uncharacterized protein</fullName>
    </submittedName>
</protein>
<evidence type="ECO:0000313" key="2">
    <source>
        <dbReference type="Proteomes" id="UP001523216"/>
    </source>
</evidence>
<dbReference type="Proteomes" id="UP001523216">
    <property type="component" value="Unassembled WGS sequence"/>
</dbReference>
<name>A0ABT0YD91_9ACTN</name>
<evidence type="ECO:0000313" key="1">
    <source>
        <dbReference type="EMBL" id="MCM4083447.1"/>
    </source>
</evidence>
<proteinExistence type="predicted"/>
<keyword evidence="2" id="KW-1185">Reference proteome</keyword>
<dbReference type="RefSeq" id="WP_251803146.1">
    <property type="nucleotide sequence ID" value="NZ_JAMQOL010000059.1"/>
</dbReference>
<gene>
    <name evidence="1" type="ORF">LXN57_38455</name>
</gene>
<reference evidence="1 2" key="1">
    <citation type="submission" date="2022-06" db="EMBL/GenBank/DDBJ databases">
        <title>Actinoplanes abujensis sp. nov., isolated from Nigerian arid soil.</title>
        <authorList>
            <person name="Ding P."/>
        </authorList>
    </citation>
    <scope>NUCLEOTIDE SEQUENCE [LARGE SCALE GENOMIC DNA]</scope>
    <source>
        <strain evidence="2">TRM88002</strain>
    </source>
</reference>
<comment type="caution">
    <text evidence="1">The sequence shown here is derived from an EMBL/GenBank/DDBJ whole genome shotgun (WGS) entry which is preliminary data.</text>
</comment>